<accession>A0A2T2X3G9</accession>
<reference evidence="1 2" key="1">
    <citation type="journal article" date="2014" name="BMC Genomics">
        <title>Comparison of environmental and isolate Sulfobacillus genomes reveals diverse carbon, sulfur, nitrogen, and hydrogen metabolisms.</title>
        <authorList>
            <person name="Justice N.B."/>
            <person name="Norman A."/>
            <person name="Brown C.T."/>
            <person name="Singh A."/>
            <person name="Thomas B.C."/>
            <person name="Banfield J.F."/>
        </authorList>
    </citation>
    <scope>NUCLEOTIDE SEQUENCE [LARGE SCALE GENOMIC DNA]</scope>
    <source>
        <strain evidence="1">AMDSBA5</strain>
    </source>
</reference>
<gene>
    <name evidence="1" type="ORF">C7B47_03495</name>
</gene>
<evidence type="ECO:0000313" key="1">
    <source>
        <dbReference type="EMBL" id="PSR29027.1"/>
    </source>
</evidence>
<dbReference type="EMBL" id="PXYX01000004">
    <property type="protein sequence ID" value="PSR29027.1"/>
    <property type="molecule type" value="Genomic_DNA"/>
</dbReference>
<comment type="caution">
    <text evidence="1">The sequence shown here is derived from an EMBL/GenBank/DDBJ whole genome shotgun (WGS) entry which is preliminary data.</text>
</comment>
<organism evidence="1 2">
    <name type="scientific">Sulfobacillus thermosulfidooxidans</name>
    <dbReference type="NCBI Taxonomy" id="28034"/>
    <lineage>
        <taxon>Bacteria</taxon>
        <taxon>Bacillati</taxon>
        <taxon>Bacillota</taxon>
        <taxon>Clostridia</taxon>
        <taxon>Eubacteriales</taxon>
        <taxon>Clostridiales Family XVII. Incertae Sedis</taxon>
        <taxon>Sulfobacillus</taxon>
    </lineage>
</organism>
<evidence type="ECO:0000313" key="2">
    <source>
        <dbReference type="Proteomes" id="UP000242705"/>
    </source>
</evidence>
<name>A0A2T2X3G9_SULTH</name>
<dbReference type="Proteomes" id="UP000242705">
    <property type="component" value="Unassembled WGS sequence"/>
</dbReference>
<sequence>MLALVSDLFFADRIIRIGQTVNEDVHVYHSQEEFKSAVMKDHPSVAIVELPLLDDSDLTWIAKIPHVAGYGPHVDRDRFAKARAYGIHPLWANSALIQKLGPWLLSLRNNEAGF</sequence>
<protein>
    <submittedName>
        <fullName evidence="1">Uncharacterized protein</fullName>
    </submittedName>
</protein>
<proteinExistence type="predicted"/>
<dbReference type="AlphaFoldDB" id="A0A2T2X3G9"/>